<dbReference type="InterPro" id="IPR048254">
    <property type="entry name" value="CDP_ALCOHOL_P_TRANSF_CS"/>
</dbReference>
<dbReference type="PIRSF" id="PIRSF000847">
    <property type="entry name" value="Phos_ph_gly_syn"/>
    <property type="match status" value="1"/>
</dbReference>
<dbReference type="PANTHER" id="PTHR14269:SF62">
    <property type="entry name" value="CDP-DIACYLGLYCEROL--GLYCEROL-3-PHOSPHATE 3-PHOSPHATIDYLTRANSFERASE 1, CHLOROPLASTIC"/>
    <property type="match status" value="1"/>
</dbReference>
<evidence type="ECO:0000256" key="1">
    <source>
        <dbReference type="ARBA" id="ARBA00004141"/>
    </source>
</evidence>
<dbReference type="Pfam" id="PF01066">
    <property type="entry name" value="CDP-OH_P_transf"/>
    <property type="match status" value="1"/>
</dbReference>
<keyword evidence="11" id="KW-0443">Lipid metabolism</keyword>
<dbReference type="InterPro" id="IPR043130">
    <property type="entry name" value="CDP-OH_PTrfase_TM_dom"/>
</dbReference>
<evidence type="ECO:0000256" key="10">
    <source>
        <dbReference type="ARBA" id="ARBA00022989"/>
    </source>
</evidence>
<dbReference type="GO" id="GO:0008444">
    <property type="term" value="F:CDP-diacylglycerol-glycerol-3-phosphate 3-phosphatidyltransferase activity"/>
    <property type="evidence" value="ECO:0007669"/>
    <property type="project" value="UniProtKB-UniRule"/>
</dbReference>
<dbReference type="Gene3D" id="1.20.120.1760">
    <property type="match status" value="1"/>
</dbReference>
<evidence type="ECO:0000256" key="4">
    <source>
        <dbReference type="ARBA" id="ARBA00010441"/>
    </source>
</evidence>
<comment type="pathway">
    <text evidence="2">Phospholipid metabolism; phosphatidylglycerol biosynthesis; phosphatidylglycerol from CDP-diacylglycerol: step 1/2.</text>
</comment>
<evidence type="ECO:0000313" key="19">
    <source>
        <dbReference type="EMBL" id="ABE38518.1"/>
    </source>
</evidence>
<dbReference type="InterPro" id="IPR000462">
    <property type="entry name" value="CDP-OH_P_trans"/>
</dbReference>
<evidence type="ECO:0000256" key="11">
    <source>
        <dbReference type="ARBA" id="ARBA00023098"/>
    </source>
</evidence>
<evidence type="ECO:0000256" key="18">
    <source>
        <dbReference type="SAM" id="Phobius"/>
    </source>
</evidence>
<dbReference type="NCBIfam" id="TIGR00560">
    <property type="entry name" value="pgsA"/>
    <property type="match status" value="1"/>
</dbReference>
<keyword evidence="7" id="KW-0444">Lipid biosynthesis</keyword>
<dbReference type="InterPro" id="IPR004570">
    <property type="entry name" value="Phosphatidylglycerol_P_synth"/>
</dbReference>
<evidence type="ECO:0000256" key="7">
    <source>
        <dbReference type="ARBA" id="ARBA00022516"/>
    </source>
</evidence>
<comment type="subcellular location">
    <subcellularLocation>
        <location evidence="1">Membrane</location>
        <topology evidence="1">Multi-pass membrane protein</topology>
    </subcellularLocation>
</comment>
<evidence type="ECO:0000256" key="12">
    <source>
        <dbReference type="ARBA" id="ARBA00023136"/>
    </source>
</evidence>
<dbReference type="EMBL" id="CP000283">
    <property type="protein sequence ID" value="ABE38518.1"/>
    <property type="molecule type" value="Genomic_DNA"/>
</dbReference>
<dbReference type="HOGENOM" id="CLU_051314_2_1_5"/>
<dbReference type="KEGG" id="rpd:RPD_1280"/>
<proteinExistence type="inferred from homology"/>
<comment type="similarity">
    <text evidence="4 17">Belongs to the CDP-alcohol phosphatidyltransferase class-I family.</text>
</comment>
<feature type="transmembrane region" description="Helical" evidence="18">
    <location>
        <begin position="181"/>
        <end position="205"/>
    </location>
</feature>
<dbReference type="Proteomes" id="UP000001818">
    <property type="component" value="Chromosome"/>
</dbReference>
<evidence type="ECO:0000256" key="16">
    <source>
        <dbReference type="NCBIfam" id="TIGR00560"/>
    </source>
</evidence>
<dbReference type="PROSITE" id="PS00379">
    <property type="entry name" value="CDP_ALCOHOL_P_TRANSF"/>
    <property type="match status" value="1"/>
</dbReference>
<keyword evidence="9 18" id="KW-0812">Transmembrane</keyword>
<feature type="transmembrane region" description="Helical" evidence="18">
    <location>
        <begin position="105"/>
        <end position="132"/>
    </location>
</feature>
<feature type="transmembrane region" description="Helical" evidence="18">
    <location>
        <begin position="63"/>
        <end position="84"/>
    </location>
</feature>
<keyword evidence="10 18" id="KW-1133">Transmembrane helix</keyword>
<keyword evidence="8 17" id="KW-0808">Transferase</keyword>
<feature type="transmembrane region" description="Helical" evidence="18">
    <location>
        <begin position="35"/>
        <end position="57"/>
    </location>
</feature>
<dbReference type="InterPro" id="IPR050324">
    <property type="entry name" value="CDP-alcohol_PTase-I"/>
</dbReference>
<keyword evidence="14" id="KW-1208">Phospholipid metabolism</keyword>
<dbReference type="AlphaFoldDB" id="Q13BM1"/>
<evidence type="ECO:0000256" key="5">
    <source>
        <dbReference type="ARBA" id="ARBA00013170"/>
    </source>
</evidence>
<dbReference type="GO" id="GO:0046474">
    <property type="term" value="P:glycerophospholipid biosynthetic process"/>
    <property type="evidence" value="ECO:0007669"/>
    <property type="project" value="TreeGrafter"/>
</dbReference>
<comment type="catalytic activity">
    <reaction evidence="15">
        <text>a CDP-1,2-diacyl-sn-glycerol + sn-glycerol 3-phosphate = a 1,2-diacyl-sn-glycero-3-phospho-(1'-sn-glycero-3'-phosphate) + CMP + H(+)</text>
        <dbReference type="Rhea" id="RHEA:12593"/>
        <dbReference type="ChEBI" id="CHEBI:15378"/>
        <dbReference type="ChEBI" id="CHEBI:57597"/>
        <dbReference type="ChEBI" id="CHEBI:58332"/>
        <dbReference type="ChEBI" id="CHEBI:60110"/>
        <dbReference type="ChEBI" id="CHEBI:60377"/>
        <dbReference type="EC" id="2.7.8.5"/>
    </reaction>
</comment>
<dbReference type="PANTHER" id="PTHR14269">
    <property type="entry name" value="CDP-DIACYLGLYCEROL--GLYCEROL-3-PHOSPHATE 3-PHOSPHATIDYLTRANSFERASE-RELATED"/>
    <property type="match status" value="1"/>
</dbReference>
<gene>
    <name evidence="19" type="ordered locus">RPD_1280</name>
</gene>
<evidence type="ECO:0000256" key="15">
    <source>
        <dbReference type="ARBA" id="ARBA00048586"/>
    </source>
</evidence>
<keyword evidence="12 18" id="KW-0472">Membrane</keyword>
<evidence type="ECO:0000256" key="8">
    <source>
        <dbReference type="ARBA" id="ARBA00022679"/>
    </source>
</evidence>
<evidence type="ECO:0000256" key="17">
    <source>
        <dbReference type="RuleBase" id="RU003750"/>
    </source>
</evidence>
<name>Q13BM1_RHOPS</name>
<protein>
    <recommendedName>
        <fullName evidence="6 16">CDP-diacylglycerol--glycerol-3-phosphate 3-phosphatidyltransferase</fullName>
        <ecNumber evidence="5 16">2.7.8.5</ecNumber>
    </recommendedName>
</protein>
<dbReference type="STRING" id="316057.RPD_1280"/>
<evidence type="ECO:0000256" key="13">
    <source>
        <dbReference type="ARBA" id="ARBA00023209"/>
    </source>
</evidence>
<evidence type="ECO:0000256" key="2">
    <source>
        <dbReference type="ARBA" id="ARBA00005042"/>
    </source>
</evidence>
<dbReference type="GO" id="GO:0016020">
    <property type="term" value="C:membrane"/>
    <property type="evidence" value="ECO:0007669"/>
    <property type="project" value="UniProtKB-SubCell"/>
</dbReference>
<evidence type="ECO:0000256" key="9">
    <source>
        <dbReference type="ARBA" id="ARBA00022692"/>
    </source>
</evidence>
<evidence type="ECO:0000256" key="3">
    <source>
        <dbReference type="ARBA" id="ARBA00005189"/>
    </source>
</evidence>
<dbReference type="EC" id="2.7.8.5" evidence="5 16"/>
<comment type="pathway">
    <text evidence="3">Lipid metabolism.</text>
</comment>
<keyword evidence="13" id="KW-0594">Phospholipid biosynthesis</keyword>
<evidence type="ECO:0000313" key="20">
    <source>
        <dbReference type="Proteomes" id="UP000001818"/>
    </source>
</evidence>
<sequence length="221" mass="24012">MGVDLPARAVLVSSMNDVSTRAPARGTKSLTLPNILTYARIAAIPVVVGCIFAQSILGGPLSLRWVALAVFIAAAITDFLDGYYARIWDQHSAFGRMLDPIADKLLVASCLLMLAADGIIHGWTLWAAIVILCREILVSGLREYLAALRVSLPVTKLAKWKTTVQLVAIGFLLAGDAGDEVLPYTTQIGLILLWISALVTMYTGYDYFRAGIHHLIEEDSR</sequence>
<organism evidence="19 20">
    <name type="scientific">Rhodopseudomonas palustris (strain BisB5)</name>
    <dbReference type="NCBI Taxonomy" id="316057"/>
    <lineage>
        <taxon>Bacteria</taxon>
        <taxon>Pseudomonadati</taxon>
        <taxon>Pseudomonadota</taxon>
        <taxon>Alphaproteobacteria</taxon>
        <taxon>Hyphomicrobiales</taxon>
        <taxon>Nitrobacteraceae</taxon>
        <taxon>Rhodopseudomonas</taxon>
    </lineage>
</organism>
<accession>Q13BM1</accession>
<reference evidence="19 20" key="1">
    <citation type="submission" date="2006-03" db="EMBL/GenBank/DDBJ databases">
        <title>Complete sequence of Rhodopseudomonas palustris BisB5.</title>
        <authorList>
            <consortium name="US DOE Joint Genome Institute"/>
            <person name="Copeland A."/>
            <person name="Lucas S."/>
            <person name="Lapidus A."/>
            <person name="Barry K."/>
            <person name="Detter J.C."/>
            <person name="Glavina del Rio T."/>
            <person name="Hammon N."/>
            <person name="Israni S."/>
            <person name="Dalin E."/>
            <person name="Tice H."/>
            <person name="Pitluck S."/>
            <person name="Chain P."/>
            <person name="Malfatti S."/>
            <person name="Shin M."/>
            <person name="Vergez L."/>
            <person name="Schmutz J."/>
            <person name="Larimer F."/>
            <person name="Land M."/>
            <person name="Hauser L."/>
            <person name="Pelletier D.A."/>
            <person name="Kyrpides N."/>
            <person name="Lykidis A."/>
            <person name="Oda Y."/>
            <person name="Harwood C.S."/>
            <person name="Richardson P."/>
        </authorList>
    </citation>
    <scope>NUCLEOTIDE SEQUENCE [LARGE SCALE GENOMIC DNA]</scope>
    <source>
        <strain evidence="19 20">BisB5</strain>
    </source>
</reference>
<evidence type="ECO:0000256" key="14">
    <source>
        <dbReference type="ARBA" id="ARBA00023264"/>
    </source>
</evidence>
<dbReference type="eggNOG" id="COG0558">
    <property type="taxonomic scope" value="Bacteria"/>
</dbReference>
<evidence type="ECO:0000256" key="6">
    <source>
        <dbReference type="ARBA" id="ARBA00014944"/>
    </source>
</evidence>